<feature type="domain" description="OB-fold nucleic acid binding" evidence="8">
    <location>
        <begin position="136"/>
        <end position="229"/>
    </location>
</feature>
<evidence type="ECO:0000256" key="1">
    <source>
        <dbReference type="ARBA" id="ARBA00022490"/>
    </source>
</evidence>
<dbReference type="HAMAP" id="MF_00378">
    <property type="entry name" value="Exonuc_7_L"/>
    <property type="match status" value="1"/>
</dbReference>
<comment type="subunit">
    <text evidence="5">Heterooligomer composed of large and small subunits.</text>
</comment>
<dbReference type="PANTHER" id="PTHR30008:SF0">
    <property type="entry name" value="EXODEOXYRIBONUCLEASE 7 LARGE SUBUNIT"/>
    <property type="match status" value="1"/>
</dbReference>
<dbReference type="Proteomes" id="UP000584867">
    <property type="component" value="Unassembled WGS sequence"/>
</dbReference>
<dbReference type="GO" id="GO:0006308">
    <property type="term" value="P:DNA catabolic process"/>
    <property type="evidence" value="ECO:0007669"/>
    <property type="project" value="UniProtKB-UniRule"/>
</dbReference>
<protein>
    <recommendedName>
        <fullName evidence="5">Exodeoxyribonuclease 7 large subunit</fullName>
        <ecNumber evidence="5">3.1.11.6</ecNumber>
    </recommendedName>
    <alternativeName>
        <fullName evidence="5">Exodeoxyribonuclease VII large subunit</fullName>
        <shortName evidence="5">Exonuclease VII large subunit</shortName>
    </alternativeName>
</protein>
<dbReference type="InterPro" id="IPR003753">
    <property type="entry name" value="Exonuc_VII_L"/>
</dbReference>
<keyword evidence="6" id="KW-0175">Coiled coil</keyword>
<dbReference type="CDD" id="cd04489">
    <property type="entry name" value="ExoVII_LU_OBF"/>
    <property type="match status" value="1"/>
</dbReference>
<keyword evidence="2 5" id="KW-0540">Nuclease</keyword>
<dbReference type="GO" id="GO:0005737">
    <property type="term" value="C:cytoplasm"/>
    <property type="evidence" value="ECO:0007669"/>
    <property type="project" value="UniProtKB-SubCell"/>
</dbReference>
<dbReference type="Pfam" id="PF02601">
    <property type="entry name" value="Exonuc_VII_L"/>
    <property type="match status" value="1"/>
</dbReference>
<sequence length="571" mass="63106">MDFTLTAPAHDGKGITKLYRFSSRSPQVSALAWRSKLIFTMSDSDDMPSFASLRRGAGRRPARAKAPQPEQALSLFDTLPAFNDVPDETTEPQQEQAVTAADVIAEQSRSLNTTIRIARPELLPTPSAPQAEARVWTVGDLVREVRGLVERSYGQITVDGEISNWRPAASGHCYFTLKDGNAQLSVVMFRRQASLLRFRPKDGDAVRLHGQVSVYESRGQMQLIAEAMEEVGQGALLAAVQRLKERLRREGLFDNERPLPAFPKCIGVVTSLQGAALRDIVKVCRRRHAAVNLLIYPAAVQGPRCAEEVIAGVEWFSAHPQLADVLIVARGGGSWEDLHGFDDEGVARAIAACAIPVIAGIGHATDTTIADAAADVCAPTPSAAAELVTAAQYRIEERVERLHSRVFRAGNYEILRARQRFSRLSAESALRRLRDALGRREQRLDELSFRAESAAARTLRSQEDRLARLTTRLQRQDVALRLAEDKRRLERLQVRLQNVGSTATMRRNQRVERCVSRLEALSPLRVLERGYALVYGPDGKLLRSTANVVAYDTIVARLADGSLRARVTGKE</sequence>
<evidence type="ECO:0000256" key="2">
    <source>
        <dbReference type="ARBA" id="ARBA00022722"/>
    </source>
</evidence>
<comment type="function">
    <text evidence="5">Bidirectionally degrades single-stranded DNA into large acid-insoluble oligonucleotides, which are then degraded further into small acid-soluble oligonucleotides.</text>
</comment>
<organism evidence="9 10">
    <name type="scientific">Granulicella mallensis</name>
    <dbReference type="NCBI Taxonomy" id="940614"/>
    <lineage>
        <taxon>Bacteria</taxon>
        <taxon>Pseudomonadati</taxon>
        <taxon>Acidobacteriota</taxon>
        <taxon>Terriglobia</taxon>
        <taxon>Terriglobales</taxon>
        <taxon>Acidobacteriaceae</taxon>
        <taxon>Granulicella</taxon>
    </lineage>
</organism>
<dbReference type="NCBIfam" id="TIGR00237">
    <property type="entry name" value="xseA"/>
    <property type="match status" value="1"/>
</dbReference>
<feature type="coiled-coil region" evidence="6">
    <location>
        <begin position="459"/>
        <end position="495"/>
    </location>
</feature>
<evidence type="ECO:0000256" key="4">
    <source>
        <dbReference type="ARBA" id="ARBA00022839"/>
    </source>
</evidence>
<evidence type="ECO:0000259" key="7">
    <source>
        <dbReference type="Pfam" id="PF02601"/>
    </source>
</evidence>
<dbReference type="GO" id="GO:0008855">
    <property type="term" value="F:exodeoxyribonuclease VII activity"/>
    <property type="evidence" value="ECO:0007669"/>
    <property type="project" value="UniProtKB-UniRule"/>
</dbReference>
<dbReference type="EMBL" id="JACHIO010000032">
    <property type="protein sequence ID" value="MBB5066682.1"/>
    <property type="molecule type" value="Genomic_DNA"/>
</dbReference>
<dbReference type="Pfam" id="PF13742">
    <property type="entry name" value="tRNA_anti_2"/>
    <property type="match status" value="1"/>
</dbReference>
<gene>
    <name evidence="5" type="primary">xseA</name>
    <name evidence="9" type="ORF">HDF15_005065</name>
</gene>
<evidence type="ECO:0000259" key="8">
    <source>
        <dbReference type="Pfam" id="PF13742"/>
    </source>
</evidence>
<dbReference type="InterPro" id="IPR020579">
    <property type="entry name" value="Exonuc_VII_lsu_C"/>
</dbReference>
<name>A0A7W7ZV01_9BACT</name>
<feature type="domain" description="Exonuclease VII large subunit C-terminal" evidence="7">
    <location>
        <begin position="255"/>
        <end position="565"/>
    </location>
</feature>
<dbReference type="GO" id="GO:0003676">
    <property type="term" value="F:nucleic acid binding"/>
    <property type="evidence" value="ECO:0007669"/>
    <property type="project" value="InterPro"/>
</dbReference>
<dbReference type="GO" id="GO:0009318">
    <property type="term" value="C:exodeoxyribonuclease VII complex"/>
    <property type="evidence" value="ECO:0007669"/>
    <property type="project" value="UniProtKB-UniRule"/>
</dbReference>
<dbReference type="EC" id="3.1.11.6" evidence="5"/>
<dbReference type="InterPro" id="IPR025824">
    <property type="entry name" value="OB-fold_nuc-bd_dom"/>
</dbReference>
<keyword evidence="1 5" id="KW-0963">Cytoplasm</keyword>
<evidence type="ECO:0000256" key="6">
    <source>
        <dbReference type="SAM" id="Coils"/>
    </source>
</evidence>
<evidence type="ECO:0000256" key="3">
    <source>
        <dbReference type="ARBA" id="ARBA00022801"/>
    </source>
</evidence>
<keyword evidence="3 5" id="KW-0378">Hydrolase</keyword>
<accession>A0A7W7ZV01</accession>
<evidence type="ECO:0000256" key="5">
    <source>
        <dbReference type="HAMAP-Rule" id="MF_00378"/>
    </source>
</evidence>
<dbReference type="RefSeq" id="WP_260331328.1">
    <property type="nucleotide sequence ID" value="NZ_JACHIO010000032.1"/>
</dbReference>
<dbReference type="PANTHER" id="PTHR30008">
    <property type="entry name" value="EXODEOXYRIBONUCLEASE 7 LARGE SUBUNIT"/>
    <property type="match status" value="1"/>
</dbReference>
<reference evidence="9 10" key="1">
    <citation type="submission" date="2020-08" db="EMBL/GenBank/DDBJ databases">
        <title>Genomic Encyclopedia of Type Strains, Phase IV (KMG-V): Genome sequencing to study the core and pangenomes of soil and plant-associated prokaryotes.</title>
        <authorList>
            <person name="Whitman W."/>
        </authorList>
    </citation>
    <scope>NUCLEOTIDE SEQUENCE [LARGE SCALE GENOMIC DNA]</scope>
    <source>
        <strain evidence="9 10">X5P3</strain>
    </source>
</reference>
<evidence type="ECO:0000313" key="10">
    <source>
        <dbReference type="Proteomes" id="UP000584867"/>
    </source>
</evidence>
<comment type="similarity">
    <text evidence="5">Belongs to the XseA family.</text>
</comment>
<comment type="caution">
    <text evidence="9">The sequence shown here is derived from an EMBL/GenBank/DDBJ whole genome shotgun (WGS) entry which is preliminary data.</text>
</comment>
<proteinExistence type="inferred from homology"/>
<comment type="catalytic activity">
    <reaction evidence="5">
        <text>Exonucleolytic cleavage in either 5'- to 3'- or 3'- to 5'-direction to yield nucleoside 5'-phosphates.</text>
        <dbReference type="EC" id="3.1.11.6"/>
    </reaction>
</comment>
<keyword evidence="4 5" id="KW-0269">Exonuclease</keyword>
<dbReference type="AlphaFoldDB" id="A0A7W7ZV01"/>
<comment type="subcellular location">
    <subcellularLocation>
        <location evidence="5">Cytoplasm</location>
    </subcellularLocation>
</comment>
<evidence type="ECO:0000313" key="9">
    <source>
        <dbReference type="EMBL" id="MBB5066682.1"/>
    </source>
</evidence>